<dbReference type="PANTHER" id="PTHR24148">
    <property type="entry name" value="ANKYRIN REPEAT DOMAIN-CONTAINING PROTEIN 39 HOMOLOG-RELATED"/>
    <property type="match status" value="1"/>
</dbReference>
<dbReference type="Pfam" id="PF26639">
    <property type="entry name" value="Het-6_barrel"/>
    <property type="match status" value="1"/>
</dbReference>
<dbReference type="Pfam" id="PF06985">
    <property type="entry name" value="HET"/>
    <property type="match status" value="1"/>
</dbReference>
<dbReference type="InterPro" id="IPR052895">
    <property type="entry name" value="HetReg/Transcr_Mod"/>
</dbReference>
<dbReference type="Proteomes" id="UP001175001">
    <property type="component" value="Unassembled WGS sequence"/>
</dbReference>
<organism evidence="2 3">
    <name type="scientific">Lasiodiplodia hormozganensis</name>
    <dbReference type="NCBI Taxonomy" id="869390"/>
    <lineage>
        <taxon>Eukaryota</taxon>
        <taxon>Fungi</taxon>
        <taxon>Dikarya</taxon>
        <taxon>Ascomycota</taxon>
        <taxon>Pezizomycotina</taxon>
        <taxon>Dothideomycetes</taxon>
        <taxon>Dothideomycetes incertae sedis</taxon>
        <taxon>Botryosphaeriales</taxon>
        <taxon>Botryosphaeriaceae</taxon>
        <taxon>Lasiodiplodia</taxon>
    </lineage>
</organism>
<sequence>MEPSWWENRGKMKESSLWDPNLMRAYENMADFESSTFEFARSDGITADAANIHPHDVDRLFPLDDVSHWAEAKNNQIERNEADFENLLESPYRPITDRHEIRVLELLPGDFDDQLQGTLHHCSVEFEFDVESDSRPYDQRYFRTRHALSMEDLTQPIWYTALSYTWGDPNPDTDCFIECDGFELRITHSLDVALRHFRQTDHSINMWIDQICIDQSNQREKELQIPLMSKIYRYAINTVVWLGEASEGSDNAVELLKFIGTAFQLTVDTPAPEDFERLLLPSPQDPLWKHLWDLSNRAWFNRLWIVQECILSDNLWVMCGSTTIIWEELTNGFANLIQSELANWLQSEHGTAAPDGQTTGWDALYVLSEERVHYHQSWRSISLSLFNVLARTRNTQASDPRDKIYGLLGICHAPGIEVNYDPSNTMADVYHAATLTYLRGDPEHLLPNLCCVDHDESSSTGLPSWVPDWSHSQQTSPLGFSTSSGALYHAGGINAKASFSTSGPGDRELLVPGKVFDVVKTVSAVCTTPDISCDDPQSANAHFLPWIELAQQQCSHQPYPSRRSCTLFDAFWHTLVAGADGEGIQPSPVSAFAEIFSLLLDATTGQSPTFPDQTYSARQRRPPGKGKLELANLRARAPGRTYQEVRHALRRAMRNRRLCVTEKGYLGLVPRQAGAGDVVCVLVGCHVPFVVRREEQEEEEETDGPEQRFRLVGECYVHGVMDGEVMEDQEVSCAPIVLV</sequence>
<evidence type="ECO:0000313" key="2">
    <source>
        <dbReference type="EMBL" id="KAK0638304.1"/>
    </source>
</evidence>
<keyword evidence="3" id="KW-1185">Reference proteome</keyword>
<dbReference type="EMBL" id="JAUJDW010000097">
    <property type="protein sequence ID" value="KAK0638304.1"/>
    <property type="molecule type" value="Genomic_DNA"/>
</dbReference>
<proteinExistence type="predicted"/>
<name>A0AA39XQK9_9PEZI</name>
<gene>
    <name evidence="2" type="primary">het-6_16</name>
    <name evidence="2" type="ORF">DIS24_g9976</name>
</gene>
<comment type="caution">
    <text evidence="2">The sequence shown here is derived from an EMBL/GenBank/DDBJ whole genome shotgun (WGS) entry which is preliminary data.</text>
</comment>
<protein>
    <submittedName>
        <fullName evidence="2">Heterokaryon incompatibility protein 6</fullName>
    </submittedName>
</protein>
<evidence type="ECO:0000259" key="1">
    <source>
        <dbReference type="Pfam" id="PF06985"/>
    </source>
</evidence>
<accession>A0AA39XQK9</accession>
<dbReference type="AlphaFoldDB" id="A0AA39XQK9"/>
<reference evidence="2" key="1">
    <citation type="submission" date="2023-06" db="EMBL/GenBank/DDBJ databases">
        <title>Multi-omics analyses reveal the molecular pathogenesis toolkit of Lasiodiplodia hormozganensis, a cross-kingdom pathogen.</title>
        <authorList>
            <person name="Felix C."/>
            <person name="Meneses R."/>
            <person name="Goncalves M.F.M."/>
            <person name="Tilleman L."/>
            <person name="Duarte A.S."/>
            <person name="Jorrin-Novo J.V."/>
            <person name="Van De Peer Y."/>
            <person name="Deforce D."/>
            <person name="Van Nieuwerburgh F."/>
            <person name="Esteves A.C."/>
            <person name="Alves A."/>
        </authorList>
    </citation>
    <scope>NUCLEOTIDE SEQUENCE</scope>
    <source>
        <strain evidence="2">CBS 339.90</strain>
    </source>
</reference>
<feature type="domain" description="Heterokaryon incompatibility" evidence="1">
    <location>
        <begin position="159"/>
        <end position="308"/>
    </location>
</feature>
<evidence type="ECO:0000313" key="3">
    <source>
        <dbReference type="Proteomes" id="UP001175001"/>
    </source>
</evidence>
<dbReference type="PANTHER" id="PTHR24148:SF80">
    <property type="entry name" value="HETEROKARYON INCOMPATIBILITY DOMAIN-CONTAINING PROTEIN"/>
    <property type="match status" value="1"/>
</dbReference>
<dbReference type="InterPro" id="IPR010730">
    <property type="entry name" value="HET"/>
</dbReference>